<sequence length="266" mass="28677">MENSQVPVNISSNSNTNSAVSLIPLPDAETIESTVVKDTMGFSYEDPKNSGGSVFKTNPPPPISADIPPEENPCTSRSTQETTHLADHLPLCYALAYQDAVGLQCVDGVWNVYSATDVFIQPGGSANMNTGVVLYSSDNTAMQIDAGPYGNGRFDLLSDQDLGNLWVQLSNPNKKVGVWIQIGEPIGELTLFLAQMLETKRKKKFTTSPAHIPGCSYPSTSSSLEVFPSIGDDHSVLPGQPDEMEKSALDLSSTRGMDRIDDDYPD</sequence>
<proteinExistence type="predicted"/>
<gene>
    <name evidence="2" type="ORF">ODALV1_LOCUS31579</name>
</gene>
<evidence type="ECO:0000313" key="3">
    <source>
        <dbReference type="Proteomes" id="UP001642540"/>
    </source>
</evidence>
<dbReference type="EMBL" id="CAXLJM020000183">
    <property type="protein sequence ID" value="CAL8148942.1"/>
    <property type="molecule type" value="Genomic_DNA"/>
</dbReference>
<evidence type="ECO:0000256" key="1">
    <source>
        <dbReference type="SAM" id="MobiDB-lite"/>
    </source>
</evidence>
<organism evidence="2 3">
    <name type="scientific">Orchesella dallaii</name>
    <dbReference type="NCBI Taxonomy" id="48710"/>
    <lineage>
        <taxon>Eukaryota</taxon>
        <taxon>Metazoa</taxon>
        <taxon>Ecdysozoa</taxon>
        <taxon>Arthropoda</taxon>
        <taxon>Hexapoda</taxon>
        <taxon>Collembola</taxon>
        <taxon>Entomobryomorpha</taxon>
        <taxon>Entomobryoidea</taxon>
        <taxon>Orchesellidae</taxon>
        <taxon>Orchesellinae</taxon>
        <taxon>Orchesella</taxon>
    </lineage>
</organism>
<accession>A0ABP1SA32</accession>
<protein>
    <submittedName>
        <fullName evidence="2">Uncharacterized protein</fullName>
    </submittedName>
</protein>
<feature type="region of interest" description="Disordered" evidence="1">
    <location>
        <begin position="228"/>
        <end position="266"/>
    </location>
</feature>
<keyword evidence="3" id="KW-1185">Reference proteome</keyword>
<reference evidence="2 3" key="1">
    <citation type="submission" date="2024-08" db="EMBL/GenBank/DDBJ databases">
        <authorList>
            <person name="Cucini C."/>
            <person name="Frati F."/>
        </authorList>
    </citation>
    <scope>NUCLEOTIDE SEQUENCE [LARGE SCALE GENOMIC DNA]</scope>
</reference>
<comment type="caution">
    <text evidence="2">The sequence shown here is derived from an EMBL/GenBank/DDBJ whole genome shotgun (WGS) entry which is preliminary data.</text>
</comment>
<name>A0ABP1SA32_9HEXA</name>
<dbReference type="Proteomes" id="UP001642540">
    <property type="component" value="Unassembled WGS sequence"/>
</dbReference>
<evidence type="ECO:0000313" key="2">
    <source>
        <dbReference type="EMBL" id="CAL8148942.1"/>
    </source>
</evidence>